<feature type="region of interest" description="Disordered" evidence="2">
    <location>
        <begin position="1"/>
        <end position="155"/>
    </location>
</feature>
<feature type="compositionally biased region" description="Basic and acidic residues" evidence="2">
    <location>
        <begin position="89"/>
        <end position="102"/>
    </location>
</feature>
<dbReference type="STRING" id="1138170.GA0061105_10514"/>
<dbReference type="Proteomes" id="UP000198723">
    <property type="component" value="Unassembled WGS sequence"/>
</dbReference>
<organism evidence="3 4">
    <name type="scientific">Rhizobium aethiopicum</name>
    <dbReference type="NCBI Taxonomy" id="1138170"/>
    <lineage>
        <taxon>Bacteria</taxon>
        <taxon>Pseudomonadati</taxon>
        <taxon>Pseudomonadota</taxon>
        <taxon>Alphaproteobacteria</taxon>
        <taxon>Hyphomicrobiales</taxon>
        <taxon>Rhizobiaceae</taxon>
        <taxon>Rhizobium/Agrobacterium group</taxon>
        <taxon>Rhizobium</taxon>
    </lineage>
</organism>
<feature type="compositionally biased region" description="Polar residues" evidence="2">
    <location>
        <begin position="43"/>
        <end position="52"/>
    </location>
</feature>
<evidence type="ECO:0000313" key="3">
    <source>
        <dbReference type="EMBL" id="SCB58547.1"/>
    </source>
</evidence>
<sequence>MKTPWKFLVELTSRRRSAKGQENSIGHDTDPAAQAHEAEQTPAPHSTEISTSGDHDQAVPVDRVTAASDESEDSLEASQMSARPAGGEEAGKAEPSESRHSDLGAGVPAEITVKSLRKPRPGRPGRTQGTRGAVVARSPVAPHEGQGVQRPSSPNAFFDEVASLDEDIKKLRSELARKLQRQNAQLKTMLKRFDVS</sequence>
<name>A0A1C3Y260_9HYPH</name>
<reference evidence="3 4" key="1">
    <citation type="submission" date="2016-08" db="EMBL/GenBank/DDBJ databases">
        <authorList>
            <person name="Seilhamer J.J."/>
        </authorList>
    </citation>
    <scope>NUCLEOTIDE SEQUENCE [LARGE SCALE GENOMIC DNA]</scope>
    <source>
        <strain evidence="3 4">HBR26</strain>
    </source>
</reference>
<keyword evidence="1" id="KW-0175">Coiled coil</keyword>
<evidence type="ECO:0000256" key="2">
    <source>
        <dbReference type="SAM" id="MobiDB-lite"/>
    </source>
</evidence>
<protein>
    <submittedName>
        <fullName evidence="3">Uncharacterized protein</fullName>
    </submittedName>
</protein>
<gene>
    <name evidence="3" type="ORF">GA0061105_10514</name>
</gene>
<evidence type="ECO:0000313" key="4">
    <source>
        <dbReference type="Proteomes" id="UP000198723"/>
    </source>
</evidence>
<dbReference type="EMBL" id="FMAJ01000005">
    <property type="protein sequence ID" value="SCB58547.1"/>
    <property type="molecule type" value="Genomic_DNA"/>
</dbReference>
<evidence type="ECO:0000256" key="1">
    <source>
        <dbReference type="SAM" id="Coils"/>
    </source>
</evidence>
<accession>A0A1C3Y260</accession>
<feature type="coiled-coil region" evidence="1">
    <location>
        <begin position="161"/>
        <end position="192"/>
    </location>
</feature>
<dbReference type="AlphaFoldDB" id="A0A1C3Y260"/>
<proteinExistence type="predicted"/>